<dbReference type="KEGG" id="scm:SCHCO_01349877"/>
<sequence>MSTTSSPTSSPPVSTASRAMTPPWQPLRLEDAWKALPFADVDELPRSGATDDEATKRTSEEAIQVDANERRVRFGVDTVAEYSVQVPDVAAEGAEFPDASTEIAMFTHRLEEDVLRFAPMDIDEPAVKVDAKSAKKAILSTDVAALTSKPSHPHTASGALKNPILEPEEHTFKPKKKKTRPVSLSNPPLLDYMCRCDDCAARRAEFLQTIGRRTVRWDEWPWYMVGDGYGTWYEEEAWAATLVVNRHSSVLAIIMSLSQSKALLYKPHWHHLALLGCRLKS</sequence>
<reference evidence="2 3" key="1">
    <citation type="journal article" date="2010" name="Nat. Biotechnol.">
        <title>Genome sequence of the model mushroom Schizophyllum commune.</title>
        <authorList>
            <person name="Ohm R.A."/>
            <person name="de Jong J.F."/>
            <person name="Lugones L.G."/>
            <person name="Aerts A."/>
            <person name="Kothe E."/>
            <person name="Stajich J.E."/>
            <person name="de Vries R.P."/>
            <person name="Record E."/>
            <person name="Levasseur A."/>
            <person name="Baker S.E."/>
            <person name="Bartholomew K.A."/>
            <person name="Coutinho P.M."/>
            <person name="Erdmann S."/>
            <person name="Fowler T.J."/>
            <person name="Gathman A.C."/>
            <person name="Lombard V."/>
            <person name="Henrissat B."/>
            <person name="Knabe N."/>
            <person name="Kuees U."/>
            <person name="Lilly W.W."/>
            <person name="Lindquist E."/>
            <person name="Lucas S."/>
            <person name="Magnuson J.K."/>
            <person name="Piumi F."/>
            <person name="Raudaskoski M."/>
            <person name="Salamov A."/>
            <person name="Schmutz J."/>
            <person name="Schwarze F.W.M.R."/>
            <person name="vanKuyk P.A."/>
            <person name="Horton J.S."/>
            <person name="Grigoriev I.V."/>
            <person name="Woesten H.A.B."/>
        </authorList>
    </citation>
    <scope>NUCLEOTIDE SEQUENCE [LARGE SCALE GENOMIC DNA]</scope>
    <source>
        <strain evidence="3">H4-8 / FGSC 9210</strain>
    </source>
</reference>
<dbReference type="InParanoid" id="D8Q2G3"/>
<dbReference type="HOGENOM" id="CLU_990974_0_0_1"/>
<feature type="region of interest" description="Disordered" evidence="1">
    <location>
        <begin position="148"/>
        <end position="183"/>
    </location>
</feature>
<evidence type="ECO:0000313" key="2">
    <source>
        <dbReference type="EMBL" id="EFI98672.1"/>
    </source>
</evidence>
<organism evidence="3">
    <name type="scientific">Schizophyllum commune (strain H4-8 / FGSC 9210)</name>
    <name type="common">Split gill fungus</name>
    <dbReference type="NCBI Taxonomy" id="578458"/>
    <lineage>
        <taxon>Eukaryota</taxon>
        <taxon>Fungi</taxon>
        <taxon>Dikarya</taxon>
        <taxon>Basidiomycota</taxon>
        <taxon>Agaricomycotina</taxon>
        <taxon>Agaricomycetes</taxon>
        <taxon>Agaricomycetidae</taxon>
        <taxon>Agaricales</taxon>
        <taxon>Schizophyllaceae</taxon>
        <taxon>Schizophyllum</taxon>
    </lineage>
</organism>
<dbReference type="AlphaFoldDB" id="D8Q2G3"/>
<keyword evidence="3" id="KW-1185">Reference proteome</keyword>
<dbReference type="EMBL" id="GL377305">
    <property type="protein sequence ID" value="EFI98672.1"/>
    <property type="molecule type" value="Genomic_DNA"/>
</dbReference>
<gene>
    <name evidence="2" type="ORF">SCHCODRAFT_234558</name>
</gene>
<dbReference type="GeneID" id="9592839"/>
<proteinExistence type="predicted"/>
<feature type="region of interest" description="Disordered" evidence="1">
    <location>
        <begin position="1"/>
        <end position="24"/>
    </location>
</feature>
<protein>
    <submittedName>
        <fullName evidence="2">Uncharacterized protein</fullName>
    </submittedName>
</protein>
<dbReference type="OrthoDB" id="10501459at2759"/>
<dbReference type="RefSeq" id="XP_003033575.1">
    <property type="nucleotide sequence ID" value="XM_003033529.1"/>
</dbReference>
<accession>D8Q2G3</accession>
<feature type="compositionally biased region" description="Low complexity" evidence="1">
    <location>
        <begin position="1"/>
        <end position="17"/>
    </location>
</feature>
<evidence type="ECO:0000256" key="1">
    <source>
        <dbReference type="SAM" id="MobiDB-lite"/>
    </source>
</evidence>
<dbReference type="VEuPathDB" id="FungiDB:SCHCODRAFT_01349877"/>
<dbReference type="Proteomes" id="UP000007431">
    <property type="component" value="Unassembled WGS sequence"/>
</dbReference>
<feature type="region of interest" description="Disordered" evidence="1">
    <location>
        <begin position="40"/>
        <end position="60"/>
    </location>
</feature>
<evidence type="ECO:0000313" key="3">
    <source>
        <dbReference type="Proteomes" id="UP000007431"/>
    </source>
</evidence>
<name>D8Q2G3_SCHCM</name>